<proteinExistence type="predicted"/>
<feature type="region of interest" description="Disordered" evidence="1">
    <location>
        <begin position="498"/>
        <end position="528"/>
    </location>
</feature>
<accession>A0AA40YTL7</accession>
<feature type="signal peptide" evidence="2">
    <location>
        <begin position="1"/>
        <end position="28"/>
    </location>
</feature>
<evidence type="ECO:0000313" key="3">
    <source>
        <dbReference type="EMBL" id="MBJ7639926.1"/>
    </source>
</evidence>
<keyword evidence="4" id="KW-1185">Reference proteome</keyword>
<sequence>MSRNNNLKLKMASITLLSTLTMSTVMQAYPVVLQWNYEQGLVHADNVSDDQVLADWTIQANGQTLRLVDSSFIGALLNSPAGDGKTLAQVTGKTASTLKISDLSKLTAVDLSTSAFSTIGATVSADYSKYGYNGFWVSTQGGAEIETPMASALFYALSKANNATSLDVAGLFQTPGQVGYNGFGKALAAMIDNAKTFSTNATLNANSGNLTTIFPKLTSLDISYTGFKDANDAQNWSWFNSQTDVKVYVGSSGTWISDWLNGGGTGVRQAAENKAKSAAMSMAVEAVTKAGLSLADWQKNDAGNLNTALSSYAATNASLSALISSVAFASSVLSASVYTAAVPVITANVQQDTALPPSTQLQADSLVSVKDTIAAVAANSAAEAVKAAASAAGVSDTSMLSSLASAAASAATSAVWAASGTPSVAVSHVVDEETGSSSAVYNIATNALNDVASAAMSAVNTVVSSVTSDSSATVKISLKSDVFSQALSSAFSEVNLPTSSSVADTTPSNGVTSSNTNSSAPSSSAKPVGGLTIGASNVTADPKTGSISVKASSSSAAAVDANYVTASQQVKSFDSLMSTFNNNSQIGADTDAGSAKNYASTAKSIFDAAKTAYDTASNAAGKISNADSLAALQKMMQSAFLIEQKAADTTSLASVAADSAVTKSEARSALSGAVSALASAESLATQMASDAADYASNAKKATTGSDAATIAAQASSAASVAASALVTMSDNAKTIKDKSAAAQDNTLDDAVSNYNKLASSAAAAANAYATGASTTASSMKSSEAAAASEASKPANSSSAAAPSNSASASTSASSQANSANSTAISAYAKSVADAYSTMSSARSALYATTDYTKLSSYASLISSATKTISSVNDLAKSVASNGGASTSSTSAQLSNMASDLGDATTATSDAKSLANQDSPLYQILGTYSVAASAALASAKSYASAGKSASGATSIASIAGQASAAAARLSAAESTAKSLLATIPDNLRGAGVKSVMSQIDSANDGAGSYAKAVSQLADSQYASLGSAAGDGHTTSIQYGILKTYSSTVSSAALAAQNADTLTKATSNGKSASSYAAVAASAASVAASAASAIDSMLQSIGADGDPGSAANQIGTDGDSYAKAASSAATDASSLAAANSSSAANWTSGGLGAIASSLAVANGGTQTNVVPTYKKAKVDQTLPKGVNTNTTLKSWGLPEPFIKAILNQSMTFDGNALSSHVRDNTDGNGSEFTVDNITFGDLMYISKLDLSDKKHDNGIYDYFQKTQSWQLSIYSADTWQNASSFNWNNGQQLFASFDAIIMSTTGQTSLDLSSWKSSKDSPANKNTQEDANWASSFGYLNLANLPNLAELSVAYDDLGNQLFGGQDFQMFHNDSLTTLDISGNIMTSLGGSSGSSKIVTGYPKLVNLNMSNMAVMNTFPPELNNANNDFAKRIQSLQIDNDNFTTLPSWITVAAQNGLIILTATGNQLTSADSKLLQKPSSLEYLDLTGQDGASSGLLDSFFLDNSGTQAIQQYNKIMNDPEMQIWLANDPNGALAQQVAALRKQIQDRAGYQATLNDYTDLLARAELDPSQQSVTVTLTVTTSVVVNGQSYTVKLPYDPDHPYDANNPAQQAQLQALALSQLQSQHPELADLTTDDLNIASVKTPLTTSDLVDYIEKHKDETSVSTYYNADGTPTDALKKLQTAAEENPHQLASYGQLPPAPKPSEYAVKDAQGNVTGTVPSYYDTQGALLGTIKQAAITDATITVAKIQQVQDQLVAAGDTEGAKKLQEQIDSVQKAINDIPVTADVQTDSNFFYVRSLTKQIQTSTDTATTVATEKTISQLNDAQTVDLIKKAVDSGKLSNDAGDKLITAGSTSLIDLAKDQIQTAVDGGSITDEMGHKLTDGATSVQDIRNNINEQMNTKDSTGKGMLDNTTGNNLLDSIDAAVSQGQGNFTTNVADAVAGAVAQSVASSVASQAGLSSEAQASLADQLKSAAVTDTDEVAKALTTDTSNGGVGGGLLNADGTVDKDSAEKIKQAVSEAQSAIAPPTPAASSDKPDDTQTVAPATGDFSIAGVVAPNVPFNTYTSSKMFDTLIPTQSVATAATTNMAVNVMDTRNYRGNLNVTATLSAPFAMTGDNNAVLTGAEVVMSKSALATSDTDSAVFSSGTSTAMGGLKQANGAVVKQGQATTVATGQVDSGTTLSKINFNNVYLRIPTPTKGGFPATGKYAATMTWTVNAAQDNGMGDTK</sequence>
<dbReference type="Proteomes" id="UP000728106">
    <property type="component" value="Unassembled WGS sequence"/>
</dbReference>
<comment type="caution">
    <text evidence="3">The sequence shown here is derived from an EMBL/GenBank/DDBJ whole genome shotgun (WGS) entry which is preliminary data.</text>
</comment>
<keyword evidence="2" id="KW-0732">Signal</keyword>
<protein>
    <recommendedName>
        <fullName evidence="5">Gram-positive cocci surface proteins LPxTG domain-containing protein</fullName>
    </recommendedName>
</protein>
<gene>
    <name evidence="3" type="ORF">HAU20_11160</name>
</gene>
<dbReference type="SUPFAM" id="SSF52058">
    <property type="entry name" value="L domain-like"/>
    <property type="match status" value="1"/>
</dbReference>
<dbReference type="EMBL" id="JAAOCP010000020">
    <property type="protein sequence ID" value="MBJ7639926.1"/>
    <property type="molecule type" value="Genomic_DNA"/>
</dbReference>
<organism evidence="3 4">
    <name type="scientific">Weissella confusa</name>
    <name type="common">Lactobacillus confusus</name>
    <dbReference type="NCBI Taxonomy" id="1583"/>
    <lineage>
        <taxon>Bacteria</taxon>
        <taxon>Bacillati</taxon>
        <taxon>Bacillota</taxon>
        <taxon>Bacilli</taxon>
        <taxon>Lactobacillales</taxon>
        <taxon>Lactobacillaceae</taxon>
        <taxon>Weissella</taxon>
    </lineage>
</organism>
<evidence type="ECO:0000313" key="4">
    <source>
        <dbReference type="Proteomes" id="UP000728106"/>
    </source>
</evidence>
<reference evidence="3 4" key="1">
    <citation type="journal article" date="2021" name="Int. J. Food Microbiol.">
        <title>Safety demonstration of a microbial species for use in the food chain: Weissella confusa.</title>
        <authorList>
            <person name="Bourdichon F."/>
            <person name="Patrone V."/>
            <person name="Fontana A."/>
            <person name="Milani G."/>
            <person name="Morelli L."/>
        </authorList>
    </citation>
    <scope>NUCLEOTIDE SEQUENCE [LARGE SCALE GENOMIC DNA]</scope>
    <source>
        <strain evidence="3 4">CCUG 43002</strain>
    </source>
</reference>
<feature type="region of interest" description="Disordered" evidence="1">
    <location>
        <begin position="2019"/>
        <end position="2041"/>
    </location>
</feature>
<dbReference type="InterPro" id="IPR032675">
    <property type="entry name" value="LRR_dom_sf"/>
</dbReference>
<evidence type="ECO:0008006" key="5">
    <source>
        <dbReference type="Google" id="ProtNLM"/>
    </source>
</evidence>
<name>A0AA40YTL7_WEICO</name>
<evidence type="ECO:0000256" key="2">
    <source>
        <dbReference type="SAM" id="SignalP"/>
    </source>
</evidence>
<feature type="compositionally biased region" description="Low complexity" evidence="1">
    <location>
        <begin position="505"/>
        <end position="525"/>
    </location>
</feature>
<feature type="compositionally biased region" description="Low complexity" evidence="1">
    <location>
        <begin position="2021"/>
        <end position="2034"/>
    </location>
</feature>
<evidence type="ECO:0000256" key="1">
    <source>
        <dbReference type="SAM" id="MobiDB-lite"/>
    </source>
</evidence>
<feature type="chain" id="PRO_5041224768" description="Gram-positive cocci surface proteins LPxTG domain-containing protein" evidence="2">
    <location>
        <begin position="29"/>
        <end position="2228"/>
    </location>
</feature>
<feature type="region of interest" description="Disordered" evidence="1">
    <location>
        <begin position="791"/>
        <end position="814"/>
    </location>
</feature>
<dbReference type="RefSeq" id="WP_199468436.1">
    <property type="nucleotide sequence ID" value="NZ_JAAOCP010000020.1"/>
</dbReference>
<dbReference type="Gene3D" id="3.80.10.10">
    <property type="entry name" value="Ribonuclease Inhibitor"/>
    <property type="match status" value="1"/>
</dbReference>